<keyword evidence="5" id="KW-1185">Reference proteome</keyword>
<feature type="transmembrane region" description="Helical" evidence="2">
    <location>
        <begin position="35"/>
        <end position="59"/>
    </location>
</feature>
<evidence type="ECO:0000313" key="5">
    <source>
        <dbReference type="Proteomes" id="UP001209922"/>
    </source>
</evidence>
<feature type="compositionally biased region" description="Basic and acidic residues" evidence="1">
    <location>
        <begin position="61"/>
        <end position="77"/>
    </location>
</feature>
<evidence type="ECO:0000256" key="3">
    <source>
        <dbReference type="SAM" id="SignalP"/>
    </source>
</evidence>
<evidence type="ECO:0008006" key="6">
    <source>
        <dbReference type="Google" id="ProtNLM"/>
    </source>
</evidence>
<accession>A0ABT3JWY8</accession>
<gene>
    <name evidence="4" type="ORF">OK345_10690</name>
</gene>
<protein>
    <recommendedName>
        <fullName evidence="6">Transmembrane protein</fullName>
    </recommendedName>
</protein>
<sequence length="174" mass="18115">MKQLFRHGTLALGIAATLTPVAAQAGDIKLNKSEVSTLVVASSVVLVVSGPVFLSAAGVRKAGDASRESREGDDGKPRRISAGPIPDMQVKSVDSNEDGGRRVALEDPADPRNTATLQWPQRQDDPAALFSVGQTVAFTPSPQGSGWMLRAEDGAALAFVPTAQAAADSHSQAW</sequence>
<evidence type="ECO:0000256" key="2">
    <source>
        <dbReference type="SAM" id="Phobius"/>
    </source>
</evidence>
<keyword evidence="3" id="KW-0732">Signal</keyword>
<keyword evidence="2" id="KW-0472">Membrane</keyword>
<dbReference type="EMBL" id="JAPCHY010000008">
    <property type="protein sequence ID" value="MCW4472971.1"/>
    <property type="molecule type" value="Genomic_DNA"/>
</dbReference>
<feature type="signal peptide" evidence="3">
    <location>
        <begin position="1"/>
        <end position="25"/>
    </location>
</feature>
<evidence type="ECO:0000313" key="4">
    <source>
        <dbReference type="EMBL" id="MCW4472971.1"/>
    </source>
</evidence>
<feature type="chain" id="PRO_5047530131" description="Transmembrane protein" evidence="3">
    <location>
        <begin position="26"/>
        <end position="174"/>
    </location>
</feature>
<comment type="caution">
    <text evidence="4">The sequence shown here is derived from an EMBL/GenBank/DDBJ whole genome shotgun (WGS) entry which is preliminary data.</text>
</comment>
<dbReference type="RefSeq" id="WP_265127956.1">
    <property type="nucleotide sequence ID" value="NZ_JAPCHY010000008.1"/>
</dbReference>
<keyword evidence="2" id="KW-1133">Transmembrane helix</keyword>
<name>A0ABT3JWY8_9XANT</name>
<feature type="region of interest" description="Disordered" evidence="1">
    <location>
        <begin position="59"/>
        <end position="113"/>
    </location>
</feature>
<evidence type="ECO:0000256" key="1">
    <source>
        <dbReference type="SAM" id="MobiDB-lite"/>
    </source>
</evidence>
<keyword evidence="2" id="KW-0812">Transmembrane</keyword>
<dbReference type="Proteomes" id="UP001209922">
    <property type="component" value="Unassembled WGS sequence"/>
</dbReference>
<proteinExistence type="predicted"/>
<reference evidence="4 5" key="1">
    <citation type="submission" date="2022-10" db="EMBL/GenBank/DDBJ databases">
        <title>Xanthomonas sp. H13-6.</title>
        <authorList>
            <person name="Liu X."/>
            <person name="Deng Z."/>
            <person name="Jiang Y."/>
            <person name="Yu T."/>
            <person name="Ai J."/>
        </authorList>
    </citation>
    <scope>NUCLEOTIDE SEQUENCE [LARGE SCALE GENOMIC DNA]</scope>
    <source>
        <strain evidence="4 5">H13-6</strain>
    </source>
</reference>
<organism evidence="4 5">
    <name type="scientific">Xanthomonas chitinilytica</name>
    <dbReference type="NCBI Taxonomy" id="2989819"/>
    <lineage>
        <taxon>Bacteria</taxon>
        <taxon>Pseudomonadati</taxon>
        <taxon>Pseudomonadota</taxon>
        <taxon>Gammaproteobacteria</taxon>
        <taxon>Lysobacterales</taxon>
        <taxon>Lysobacteraceae</taxon>
        <taxon>Xanthomonas</taxon>
    </lineage>
</organism>